<dbReference type="OMA" id="RCANARC"/>
<keyword evidence="1" id="KW-0732">Signal</keyword>
<protein>
    <recommendedName>
        <fullName evidence="4">AA1-like domain-containing protein</fullName>
    </recommendedName>
</protein>
<reference evidence="3" key="1">
    <citation type="journal article" date="2012" name="PLoS Genet.">
        <title>The genomes of the fungal plant pathogens Cladosporium fulvum and Dothistroma septosporum reveal adaptation to different hosts and lifestyles but also signatures of common ancestry.</title>
        <authorList>
            <person name="de Wit P.J.G.M."/>
            <person name="van der Burgt A."/>
            <person name="Oekmen B."/>
            <person name="Stergiopoulos I."/>
            <person name="Abd-Elsalam K.A."/>
            <person name="Aerts A.L."/>
            <person name="Bahkali A.H."/>
            <person name="Beenen H.G."/>
            <person name="Chettri P."/>
            <person name="Cox M.P."/>
            <person name="Datema E."/>
            <person name="de Vries R.P."/>
            <person name="Dhillon B."/>
            <person name="Ganley A.R."/>
            <person name="Griffiths S.A."/>
            <person name="Guo Y."/>
            <person name="Hamelin R.C."/>
            <person name="Henrissat B."/>
            <person name="Kabir M.S."/>
            <person name="Jashni M.K."/>
            <person name="Kema G."/>
            <person name="Klaubauf S."/>
            <person name="Lapidus A."/>
            <person name="Levasseur A."/>
            <person name="Lindquist E."/>
            <person name="Mehrabi R."/>
            <person name="Ohm R.A."/>
            <person name="Owen T.J."/>
            <person name="Salamov A."/>
            <person name="Schwelm A."/>
            <person name="Schijlen E."/>
            <person name="Sun H."/>
            <person name="van den Burg H.A."/>
            <person name="van Ham R.C.H.J."/>
            <person name="Zhang S."/>
            <person name="Goodwin S.B."/>
            <person name="Grigoriev I.V."/>
            <person name="Collemare J."/>
            <person name="Bradshaw R.E."/>
        </authorList>
    </citation>
    <scope>NUCLEOTIDE SEQUENCE [LARGE SCALE GENOMIC DNA]</scope>
    <source>
        <strain evidence="3">NZE10 / CBS 128990</strain>
    </source>
</reference>
<reference evidence="2 3" key="2">
    <citation type="journal article" date="2012" name="PLoS Pathog.">
        <title>Diverse lifestyles and strategies of plant pathogenesis encoded in the genomes of eighteen Dothideomycetes fungi.</title>
        <authorList>
            <person name="Ohm R.A."/>
            <person name="Feau N."/>
            <person name="Henrissat B."/>
            <person name="Schoch C.L."/>
            <person name="Horwitz B.A."/>
            <person name="Barry K.W."/>
            <person name="Condon B.J."/>
            <person name="Copeland A.C."/>
            <person name="Dhillon B."/>
            <person name="Glaser F."/>
            <person name="Hesse C.N."/>
            <person name="Kosti I."/>
            <person name="LaButti K."/>
            <person name="Lindquist E.A."/>
            <person name="Lucas S."/>
            <person name="Salamov A.A."/>
            <person name="Bradshaw R.E."/>
            <person name="Ciuffetti L."/>
            <person name="Hamelin R.C."/>
            <person name="Kema G.H.J."/>
            <person name="Lawrence C."/>
            <person name="Scott J.A."/>
            <person name="Spatafora J.W."/>
            <person name="Turgeon B.G."/>
            <person name="de Wit P.J.G.M."/>
            <person name="Zhong S."/>
            <person name="Goodwin S.B."/>
            <person name="Grigoriev I.V."/>
        </authorList>
    </citation>
    <scope>NUCLEOTIDE SEQUENCE [LARGE SCALE GENOMIC DNA]</scope>
    <source>
        <strain evidence="3">NZE10 / CBS 128990</strain>
    </source>
</reference>
<feature type="chain" id="PRO_5004110325" description="AA1-like domain-containing protein" evidence="1">
    <location>
        <begin position="22"/>
        <end position="166"/>
    </location>
</feature>
<dbReference type="EMBL" id="KB446536">
    <property type="protein sequence ID" value="EME48058.1"/>
    <property type="molecule type" value="Genomic_DNA"/>
</dbReference>
<keyword evidence="3" id="KW-1185">Reference proteome</keyword>
<organism evidence="2 3">
    <name type="scientific">Dothistroma septosporum (strain NZE10 / CBS 128990)</name>
    <name type="common">Red band needle blight fungus</name>
    <name type="synonym">Mycosphaerella pini</name>
    <dbReference type="NCBI Taxonomy" id="675120"/>
    <lineage>
        <taxon>Eukaryota</taxon>
        <taxon>Fungi</taxon>
        <taxon>Dikarya</taxon>
        <taxon>Ascomycota</taxon>
        <taxon>Pezizomycotina</taxon>
        <taxon>Dothideomycetes</taxon>
        <taxon>Dothideomycetidae</taxon>
        <taxon>Mycosphaerellales</taxon>
        <taxon>Mycosphaerellaceae</taxon>
        <taxon>Dothistroma</taxon>
    </lineage>
</organism>
<name>N1PYK8_DOTSN</name>
<gene>
    <name evidence="2" type="ORF">DOTSEDRAFT_51311</name>
</gene>
<dbReference type="Proteomes" id="UP000016933">
    <property type="component" value="Unassembled WGS sequence"/>
</dbReference>
<evidence type="ECO:0000313" key="3">
    <source>
        <dbReference type="Proteomes" id="UP000016933"/>
    </source>
</evidence>
<evidence type="ECO:0000313" key="2">
    <source>
        <dbReference type="EMBL" id="EME48058.1"/>
    </source>
</evidence>
<evidence type="ECO:0008006" key="4">
    <source>
        <dbReference type="Google" id="ProtNLM"/>
    </source>
</evidence>
<proteinExistence type="predicted"/>
<dbReference type="AlphaFoldDB" id="N1PYK8"/>
<feature type="signal peptide" evidence="1">
    <location>
        <begin position="1"/>
        <end position="21"/>
    </location>
</feature>
<evidence type="ECO:0000256" key="1">
    <source>
        <dbReference type="SAM" id="SignalP"/>
    </source>
</evidence>
<dbReference type="HOGENOM" id="CLU_1602676_0_0_1"/>
<accession>N1PYK8</accession>
<sequence>MFLNLASTFVLSLGLLSTASAAAIEARQGNKPDAWHITTFDASCKNGLCQYYFQADSNGNDGRPGFRAVCQGQGLQRNDMTLRDCTFPGPSPSGIQNVQAYVQLTPLRPGYQSEFKLQVGFTSGRQGIVYYSGTQKNTYREWRDYSASGIYGGVFDVEPKLSSAVL</sequence>